<evidence type="ECO:0000313" key="1">
    <source>
        <dbReference type="EMBL" id="GFY22502.1"/>
    </source>
</evidence>
<dbReference type="Gene3D" id="3.30.420.10">
    <property type="entry name" value="Ribonuclease H-like superfamily/Ribonuclease H"/>
    <property type="match status" value="1"/>
</dbReference>
<accession>A0A8X7B934</accession>
<comment type="caution">
    <text evidence="1">The sequence shown here is derived from an EMBL/GenBank/DDBJ whole genome shotgun (WGS) entry which is preliminary data.</text>
</comment>
<dbReference type="EMBL" id="BMAU01021361">
    <property type="protein sequence ID" value="GFY22502.1"/>
    <property type="molecule type" value="Genomic_DNA"/>
</dbReference>
<evidence type="ECO:0000313" key="2">
    <source>
        <dbReference type="Proteomes" id="UP000887159"/>
    </source>
</evidence>
<proteinExistence type="predicted"/>
<dbReference type="AlphaFoldDB" id="A0A8X7B934"/>
<reference evidence="1" key="1">
    <citation type="submission" date="2020-08" db="EMBL/GenBank/DDBJ databases">
        <title>Multicomponent nature underlies the extraordinary mechanical properties of spider dragline silk.</title>
        <authorList>
            <person name="Kono N."/>
            <person name="Nakamura H."/>
            <person name="Mori M."/>
            <person name="Yoshida Y."/>
            <person name="Ohtoshi R."/>
            <person name="Malay A.D."/>
            <person name="Moran D.A.P."/>
            <person name="Tomita M."/>
            <person name="Numata K."/>
            <person name="Arakawa K."/>
        </authorList>
    </citation>
    <scope>NUCLEOTIDE SEQUENCE</scope>
</reference>
<dbReference type="InterPro" id="IPR036397">
    <property type="entry name" value="RNaseH_sf"/>
</dbReference>
<protein>
    <submittedName>
        <fullName evidence="1">RNase H domain-containing protein</fullName>
    </submittedName>
</protein>
<dbReference type="GO" id="GO:0003676">
    <property type="term" value="F:nucleic acid binding"/>
    <property type="evidence" value="ECO:0007669"/>
    <property type="project" value="InterPro"/>
</dbReference>
<organism evidence="1 2">
    <name type="scientific">Trichonephila clavipes</name>
    <name type="common">Golden silk orbweaver</name>
    <name type="synonym">Nephila clavipes</name>
    <dbReference type="NCBI Taxonomy" id="2585209"/>
    <lineage>
        <taxon>Eukaryota</taxon>
        <taxon>Metazoa</taxon>
        <taxon>Ecdysozoa</taxon>
        <taxon>Arthropoda</taxon>
        <taxon>Chelicerata</taxon>
        <taxon>Arachnida</taxon>
        <taxon>Araneae</taxon>
        <taxon>Araneomorphae</taxon>
        <taxon>Entelegynae</taxon>
        <taxon>Araneoidea</taxon>
        <taxon>Nephilidae</taxon>
        <taxon>Trichonephila</taxon>
    </lineage>
</organism>
<gene>
    <name evidence="1" type="primary">NCL1_28619</name>
    <name evidence="1" type="ORF">TNCV_2177631</name>
</gene>
<keyword evidence="2" id="KW-1185">Reference proteome</keyword>
<sequence>MQKVPVVTLPELKPFRTNGFSQTTSSKIKPPTSAKIIFDLLEPSTKTKPKDTIKKKGMNTTISLMRPLLVTAFTNDSSDSECKRGGSGVFLKYPVNTTSKHQVTSGKVASNFTCELITIRAALDIYLTWTNIANSDAIIVVSDCRSALEAIKGEKMRLTQEIKLFYSPLGHWVNHVASNGARPMLTSKGMRWLISLQMKPQYLSLKLHLRSLMPHEVAKEKLC</sequence>
<name>A0A8X7B934_TRICX</name>
<dbReference type="Proteomes" id="UP000887159">
    <property type="component" value="Unassembled WGS sequence"/>
</dbReference>